<dbReference type="Pfam" id="PF02621">
    <property type="entry name" value="VitK2_biosynth"/>
    <property type="match status" value="1"/>
</dbReference>
<comment type="function">
    <text evidence="4">Catalyzes the conversion of cyclic dehypoxanthine futalosine (cyclic DHFL) into 1,4-dihydroxy-6-naphthoate, a step in the biosynthesis of menaquinone (MK, vitamin K2).</text>
</comment>
<sequence>MMRALSLGISPCPNDTYIFEALVHGRIDMGGSTFDTCLEDVETLNARAGRGEYDVVKISVAAAVRFLDKYALLPCGGALGRGCGPLLVARPGVRLEDFADAPVAIPGRLTTAHLLLELTGLHHGPRPVLRYDEVIPAVAEGKVAAGVVIHEGRFTYEAHGLRKLLDLGEWWERDTGLPIPLGAIAVRRSLGSDIARQVAEAIRASLIHARLHPEDAWPWITSHAQELSPEVIRAHIEMFVTDFSLDLREEGKAAVTRLLEAAARVEGTRLPESDMFNEA</sequence>
<dbReference type="RefSeq" id="WP_014259822.1">
    <property type="nucleotide sequence ID" value="NC_016629.1"/>
</dbReference>
<keyword evidence="2 4" id="KW-0474">Menaquinone biosynthesis</keyword>
<dbReference type="InterPro" id="IPR003773">
    <property type="entry name" value="Menaquinone_biosynth"/>
</dbReference>
<dbReference type="GO" id="GO:0009234">
    <property type="term" value="P:menaquinone biosynthetic process"/>
    <property type="evidence" value="ECO:0007669"/>
    <property type="project" value="UniProtKB-UniRule"/>
</dbReference>
<name>F3Z1V2_DESAF</name>
<dbReference type="EC" id="4.1.99.29" evidence="4"/>
<dbReference type="Proteomes" id="UP000007844">
    <property type="component" value="Chromosome"/>
</dbReference>
<feature type="active site" description="Proton acceptor" evidence="4">
    <location>
        <position position="150"/>
    </location>
</feature>
<dbReference type="UniPathway" id="UPA00079"/>
<accession>F3Z1V2</accession>
<feature type="binding site" evidence="4">
    <location>
        <begin position="111"/>
        <end position="112"/>
    </location>
    <ligand>
        <name>substrate</name>
    </ligand>
</feature>
<evidence type="ECO:0000256" key="3">
    <source>
        <dbReference type="ARBA" id="ARBA00023239"/>
    </source>
</evidence>
<organism evidence="5 6">
    <name type="scientific">Desulfocurvibacter africanus subsp. africanus str. Walvis Bay</name>
    <dbReference type="NCBI Taxonomy" id="690850"/>
    <lineage>
        <taxon>Bacteria</taxon>
        <taxon>Pseudomonadati</taxon>
        <taxon>Thermodesulfobacteriota</taxon>
        <taxon>Desulfovibrionia</taxon>
        <taxon>Desulfovibrionales</taxon>
        <taxon>Desulfovibrionaceae</taxon>
        <taxon>Desulfocurvibacter</taxon>
    </lineage>
</organism>
<dbReference type="PANTHER" id="PTHR37167">
    <property type="entry name" value="1,4-DIHYDROXY-6-NAPHTOATE SYNTHASE"/>
    <property type="match status" value="1"/>
</dbReference>
<protein>
    <recommendedName>
        <fullName evidence="4">1,4-dihydroxy-6-naphtoate synthase</fullName>
        <ecNumber evidence="4">4.1.99.29</ecNumber>
    </recommendedName>
    <alternativeName>
        <fullName evidence="4">Menaquinone biosynthetic enzyme MqnD</fullName>
    </alternativeName>
</protein>
<dbReference type="STRING" id="690850.Desaf_1724"/>
<reference evidence="5 6" key="1">
    <citation type="journal article" date="2011" name="J. Bacteriol.">
        <title>Genome sequence of the mercury-methylating and pleomorphic Desulfovibrio africanus Strain Walvis Bay.</title>
        <authorList>
            <person name="Brown S.D."/>
            <person name="Wall J.D."/>
            <person name="Kucken A.M."/>
            <person name="Gilmour C.C."/>
            <person name="Podar M."/>
            <person name="Brandt C.C."/>
            <person name="Teshima H."/>
            <person name="Detter J.C."/>
            <person name="Han C.S."/>
            <person name="Land M.L."/>
            <person name="Lucas S."/>
            <person name="Han J."/>
            <person name="Pennacchio L."/>
            <person name="Nolan M."/>
            <person name="Pitluck S."/>
            <person name="Woyke T."/>
            <person name="Goodwin L."/>
            <person name="Palumbo A.V."/>
            <person name="Elias D.A."/>
        </authorList>
    </citation>
    <scope>NUCLEOTIDE SEQUENCE [LARGE SCALE GENOMIC DNA]</scope>
    <source>
        <strain evidence="5 6">Walvis Bay</strain>
    </source>
</reference>
<dbReference type="AlphaFoldDB" id="F3Z1V2"/>
<feature type="binding site" evidence="4">
    <location>
        <begin position="57"/>
        <end position="59"/>
    </location>
    <ligand>
        <name>substrate</name>
    </ligand>
</feature>
<dbReference type="HAMAP" id="MF_00996">
    <property type="entry name" value="MqnD"/>
    <property type="match status" value="1"/>
</dbReference>
<dbReference type="EMBL" id="CP003221">
    <property type="protein sequence ID" value="EGJ50060.1"/>
    <property type="molecule type" value="Genomic_DNA"/>
</dbReference>
<dbReference type="Gene3D" id="3.40.190.10">
    <property type="entry name" value="Periplasmic binding protein-like II"/>
    <property type="match status" value="2"/>
</dbReference>
<evidence type="ECO:0000313" key="5">
    <source>
        <dbReference type="EMBL" id="EGJ50060.1"/>
    </source>
</evidence>
<evidence type="ECO:0000256" key="2">
    <source>
        <dbReference type="ARBA" id="ARBA00022428"/>
    </source>
</evidence>
<comment type="catalytic activity">
    <reaction evidence="4">
        <text>cyclic dehypoxanthinylfutalosinate = 1,4-dihydroxy-6-naphthoate + dihydroxyacetone</text>
        <dbReference type="Rhea" id="RHEA:33087"/>
        <dbReference type="ChEBI" id="CHEBI:16016"/>
        <dbReference type="ChEBI" id="CHEBI:64254"/>
        <dbReference type="ChEBI" id="CHEBI:64270"/>
        <dbReference type="EC" id="4.1.99.29"/>
    </reaction>
</comment>
<dbReference type="PANTHER" id="PTHR37167:SF1">
    <property type="entry name" value="1,4-DIHYDROXY-6-NAPHTOATE SYNTHASE"/>
    <property type="match status" value="1"/>
</dbReference>
<evidence type="ECO:0000256" key="1">
    <source>
        <dbReference type="ARBA" id="ARBA00004863"/>
    </source>
</evidence>
<evidence type="ECO:0000313" key="6">
    <source>
        <dbReference type="Proteomes" id="UP000007844"/>
    </source>
</evidence>
<dbReference type="KEGG" id="daf:Desaf_1724"/>
<keyword evidence="6" id="KW-1185">Reference proteome</keyword>
<gene>
    <name evidence="4" type="primary">mqnD</name>
    <name evidence="5" type="ORF">Desaf_1724</name>
</gene>
<dbReference type="HOGENOM" id="CLU_070326_0_0_7"/>
<comment type="pathway">
    <text evidence="1 4">Quinol/quinone metabolism; menaquinone biosynthesis.</text>
</comment>
<dbReference type="InterPro" id="IPR030869">
    <property type="entry name" value="MqnD"/>
</dbReference>
<keyword evidence="3 4" id="KW-0456">Lyase</keyword>
<evidence type="ECO:0000256" key="4">
    <source>
        <dbReference type="HAMAP-Rule" id="MF_00996"/>
    </source>
</evidence>
<dbReference type="eggNOG" id="COG2107">
    <property type="taxonomic scope" value="Bacteria"/>
</dbReference>
<proteinExistence type="inferred from homology"/>
<comment type="similarity">
    <text evidence="4">Belongs to the MqnA/MqnD family. MqnD subfamily.</text>
</comment>
<dbReference type="CDD" id="cd13635">
    <property type="entry name" value="PBP2_Ttha1568_Mqnd"/>
    <property type="match status" value="1"/>
</dbReference>
<dbReference type="GO" id="GO:0016830">
    <property type="term" value="F:carbon-carbon lyase activity"/>
    <property type="evidence" value="ECO:0007669"/>
    <property type="project" value="UniProtKB-UniRule"/>
</dbReference>
<dbReference type="SUPFAM" id="SSF53850">
    <property type="entry name" value="Periplasmic binding protein-like II"/>
    <property type="match status" value="1"/>
</dbReference>